<evidence type="ECO:0000256" key="5">
    <source>
        <dbReference type="ARBA" id="ARBA00022840"/>
    </source>
</evidence>
<evidence type="ECO:0000256" key="4">
    <source>
        <dbReference type="ARBA" id="ARBA00022741"/>
    </source>
</evidence>
<dbReference type="InterPro" id="IPR017871">
    <property type="entry name" value="ABC_transporter-like_CS"/>
</dbReference>
<sequence>MRRKLSLGIALIGNSKVIILDEPTSGMDPYSMRLTWQLIKRIKKGRVILLTTHSMDEAEVLGDRIAIMANGSLKCCGSSLFLKHQYGVGYTLTLVKGTPSASLAADIVYRHIPTATCVSEVGTEISFKLPLASSSSFESMFREIESCMRRADPHFELTGYGENVSLGIEGFGISVTTLEEVFLRVAGGDFDETECSNEKKSLVSPDNFHQPNHAPKTTFQSKLCRSYFEVIGLIFSVIGKACSLFCGTVLNVIKFLSMQCCCCGIFSRSTFWKHSKALLIKRAISAQRDRKTIVFQLLIPAVFLLLGLVFLKLKPHPEQQSVTFTTSFFNPLLTGGGGGGPIPFDLSLPIANEVAEHVHGGWIQRFRQTTYRFPNSQKALDDAVEAAGSTLGPILLSMSEYLMSSYNESYQSRYGAIVMDNPSEDGSLGYTVLHNSSCQHAAPTFINLIDSAILRIATHDENMTIKTRNHPLPMTESQLQQHHDLDAFSAAVVVNIAFSFIPASFAVAIVKEREVKAKHQQLISGVSILSYWTSTYLWDFISFLLPSSFAIVLFGIFGLDQFIGRDSFFPTVLMFLEYGLAIASSTYCLTFFFSEHSMAQNVVLLVHLFTGLILMVISFIMGLIKSTAHANSVLKNFFRLSPGFCFADGLASLALLRQGMKTGSDSSAFDWNVTGASICYLAAEGVVYFILTLGLELLPLHKINFARVWELWSSSKKPFLATSGSSLEPLLASSSEDHEDIDVQTERNRVLSGSVGNALIYLHNLRKVYPGGKQNSSKIAVHSLTFSVQEGECFGFLGTNGAGKTTTLSMLSGEERPSDGTAFIFGKDIRLNPKAARQHIGYCPQFDALLEVLTVREHLDLYARIKGVPEYELEYVVTEKLVEFDLLKHANKPSYALSGGNKRKLSVAIAMIGDPPIVILDEPSTGMDPIAKRFMWEVISRLSTRRGKTAVILTTHSMIEAQALCTKIGIMVGGKLRCIGSPQHLKNRFGNHLELEVKPTEVSSLDLEMLCQIIQEKLFDIPSNPRSSILNDLEVCIGGIDSIISENASAGEISLSEGMIVRIGRWLGNEERVKALASGNNGSCGAYGEQLSEQLVRDGGIPLPIFSEWWLTKEKFAVIDSFIQSSFPGATYQSCNGLSVKYQLPYGEDLSLADVFGHIERNRNILGISEYSISQSTLETIFNHFAANP</sequence>
<dbReference type="GO" id="GO:0005319">
    <property type="term" value="F:lipid transporter activity"/>
    <property type="evidence" value="ECO:0007669"/>
    <property type="project" value="TreeGrafter"/>
</dbReference>
<dbReference type="Gene3D" id="3.40.50.300">
    <property type="entry name" value="P-loop containing nucleotide triphosphate hydrolases"/>
    <property type="match status" value="2"/>
</dbReference>
<gene>
    <name evidence="10" type="ORF">FPE_LOCUS26916</name>
</gene>
<dbReference type="Pfam" id="PF12698">
    <property type="entry name" value="ABC2_membrane_3"/>
    <property type="match status" value="1"/>
</dbReference>
<comment type="similarity">
    <text evidence="2">Belongs to the ABC transporter superfamily. ABCA family. CPR flippase (TC 3.A.1.211) subfamily.</text>
</comment>
<reference evidence="10" key="1">
    <citation type="submission" date="2023-05" db="EMBL/GenBank/DDBJ databases">
        <authorList>
            <person name="Huff M."/>
        </authorList>
    </citation>
    <scope>NUCLEOTIDE SEQUENCE</scope>
</reference>
<dbReference type="InterPro" id="IPR027417">
    <property type="entry name" value="P-loop_NTPase"/>
</dbReference>
<dbReference type="PROSITE" id="PS50893">
    <property type="entry name" value="ABC_TRANSPORTER_2"/>
    <property type="match status" value="1"/>
</dbReference>
<feature type="transmembrane region" description="Helical" evidence="8">
    <location>
        <begin position="675"/>
        <end position="698"/>
    </location>
</feature>
<protein>
    <recommendedName>
        <fullName evidence="9">ABC transporter domain-containing protein</fullName>
    </recommendedName>
</protein>
<feature type="transmembrane region" description="Helical" evidence="8">
    <location>
        <begin position="293"/>
        <end position="311"/>
    </location>
</feature>
<feature type="transmembrane region" description="Helical" evidence="8">
    <location>
        <begin position="544"/>
        <end position="563"/>
    </location>
</feature>
<dbReference type="InterPro" id="IPR026082">
    <property type="entry name" value="ABCA"/>
</dbReference>
<feature type="transmembrane region" description="Helical" evidence="8">
    <location>
        <begin position="605"/>
        <end position="624"/>
    </location>
</feature>
<proteinExistence type="inferred from homology"/>
<evidence type="ECO:0000313" key="11">
    <source>
        <dbReference type="Proteomes" id="UP000834106"/>
    </source>
</evidence>
<dbReference type="InterPro" id="IPR056264">
    <property type="entry name" value="R2_ABCA1-4-like"/>
</dbReference>
<dbReference type="PANTHER" id="PTHR19229:SF267">
    <property type="entry name" value="ABC TRANSPORTER A FAMILY MEMBER 1"/>
    <property type="match status" value="1"/>
</dbReference>
<evidence type="ECO:0000256" key="3">
    <source>
        <dbReference type="ARBA" id="ARBA00022692"/>
    </source>
</evidence>
<keyword evidence="5" id="KW-0067">ATP-binding</keyword>
<accession>A0AAD2E998</accession>
<comment type="subcellular location">
    <subcellularLocation>
        <location evidence="1">Membrane</location>
        <topology evidence="1">Multi-pass membrane protein</topology>
    </subcellularLocation>
</comment>
<dbReference type="Pfam" id="PF23321">
    <property type="entry name" value="R1_ABCA1"/>
    <property type="match status" value="1"/>
</dbReference>
<dbReference type="GO" id="GO:0016020">
    <property type="term" value="C:membrane"/>
    <property type="evidence" value="ECO:0007669"/>
    <property type="project" value="UniProtKB-SubCell"/>
</dbReference>
<feature type="transmembrane region" description="Helical" evidence="8">
    <location>
        <begin position="487"/>
        <end position="510"/>
    </location>
</feature>
<evidence type="ECO:0000256" key="6">
    <source>
        <dbReference type="ARBA" id="ARBA00022989"/>
    </source>
</evidence>
<feature type="transmembrane region" description="Helical" evidence="8">
    <location>
        <begin position="636"/>
        <end position="655"/>
    </location>
</feature>
<feature type="transmembrane region" description="Helical" evidence="8">
    <location>
        <begin position="575"/>
        <end position="593"/>
    </location>
</feature>
<evidence type="ECO:0000313" key="10">
    <source>
        <dbReference type="EMBL" id="CAI9779486.1"/>
    </source>
</evidence>
<dbReference type="InterPro" id="IPR013525">
    <property type="entry name" value="ABC2_TM"/>
</dbReference>
<keyword evidence="11" id="KW-1185">Reference proteome</keyword>
<dbReference type="PANTHER" id="PTHR19229">
    <property type="entry name" value="ATP-BINDING CASSETTE TRANSPORTER SUBFAMILY A ABCA"/>
    <property type="match status" value="1"/>
</dbReference>
<dbReference type="Proteomes" id="UP000834106">
    <property type="component" value="Chromosome 17"/>
</dbReference>
<dbReference type="GO" id="GO:0005524">
    <property type="term" value="F:ATP binding"/>
    <property type="evidence" value="ECO:0007669"/>
    <property type="project" value="UniProtKB-KW"/>
</dbReference>
<dbReference type="FunFam" id="3.40.50.300:FF:000904">
    <property type="entry name" value="ABC transporter A family member 1"/>
    <property type="match status" value="1"/>
</dbReference>
<keyword evidence="3 8" id="KW-0812">Transmembrane</keyword>
<evidence type="ECO:0000256" key="8">
    <source>
        <dbReference type="SAM" id="Phobius"/>
    </source>
</evidence>
<feature type="domain" description="ABC transporter" evidence="9">
    <location>
        <begin position="760"/>
        <end position="998"/>
    </location>
</feature>
<dbReference type="AlphaFoldDB" id="A0AAD2E998"/>
<evidence type="ECO:0000259" key="9">
    <source>
        <dbReference type="PROSITE" id="PS50893"/>
    </source>
</evidence>
<keyword evidence="4" id="KW-0547">Nucleotide-binding</keyword>
<dbReference type="PROSITE" id="PS00211">
    <property type="entry name" value="ABC_TRANSPORTER_1"/>
    <property type="match status" value="1"/>
</dbReference>
<dbReference type="CDD" id="cd03263">
    <property type="entry name" value="ABC_subfamily_A"/>
    <property type="match status" value="1"/>
</dbReference>
<keyword evidence="6 8" id="KW-1133">Transmembrane helix</keyword>
<keyword evidence="7 8" id="KW-0472">Membrane</keyword>
<dbReference type="Pfam" id="PF00005">
    <property type="entry name" value="ABC_tran"/>
    <property type="match status" value="1"/>
</dbReference>
<dbReference type="EMBL" id="OU503052">
    <property type="protein sequence ID" value="CAI9779486.1"/>
    <property type="molecule type" value="Genomic_DNA"/>
</dbReference>
<evidence type="ECO:0000256" key="2">
    <source>
        <dbReference type="ARBA" id="ARBA00008526"/>
    </source>
</evidence>
<evidence type="ECO:0000256" key="1">
    <source>
        <dbReference type="ARBA" id="ARBA00004141"/>
    </source>
</evidence>
<dbReference type="SMART" id="SM00382">
    <property type="entry name" value="AAA"/>
    <property type="match status" value="1"/>
</dbReference>
<evidence type="ECO:0000256" key="7">
    <source>
        <dbReference type="ARBA" id="ARBA00023136"/>
    </source>
</evidence>
<name>A0AAD2E998_9LAMI</name>
<feature type="transmembrane region" description="Helical" evidence="8">
    <location>
        <begin position="230"/>
        <end position="250"/>
    </location>
</feature>
<dbReference type="InterPro" id="IPR003439">
    <property type="entry name" value="ABC_transporter-like_ATP-bd"/>
</dbReference>
<dbReference type="InterPro" id="IPR003593">
    <property type="entry name" value="AAA+_ATPase"/>
</dbReference>
<dbReference type="GO" id="GO:0016887">
    <property type="term" value="F:ATP hydrolysis activity"/>
    <property type="evidence" value="ECO:0007669"/>
    <property type="project" value="InterPro"/>
</dbReference>
<organism evidence="10 11">
    <name type="scientific">Fraxinus pennsylvanica</name>
    <dbReference type="NCBI Taxonomy" id="56036"/>
    <lineage>
        <taxon>Eukaryota</taxon>
        <taxon>Viridiplantae</taxon>
        <taxon>Streptophyta</taxon>
        <taxon>Embryophyta</taxon>
        <taxon>Tracheophyta</taxon>
        <taxon>Spermatophyta</taxon>
        <taxon>Magnoliopsida</taxon>
        <taxon>eudicotyledons</taxon>
        <taxon>Gunneridae</taxon>
        <taxon>Pentapetalae</taxon>
        <taxon>asterids</taxon>
        <taxon>lamiids</taxon>
        <taxon>Lamiales</taxon>
        <taxon>Oleaceae</taxon>
        <taxon>Oleeae</taxon>
        <taxon>Fraxinus</taxon>
    </lineage>
</organism>
<dbReference type="SUPFAM" id="SSF52540">
    <property type="entry name" value="P-loop containing nucleoside triphosphate hydrolases"/>
    <property type="match status" value="2"/>
</dbReference>
<dbReference type="GO" id="GO:0140359">
    <property type="term" value="F:ABC-type transporter activity"/>
    <property type="evidence" value="ECO:0007669"/>
    <property type="project" value="InterPro"/>
</dbReference>